<dbReference type="Pfam" id="PF01593">
    <property type="entry name" value="Amino_oxidase"/>
    <property type="match status" value="1"/>
</dbReference>
<dbReference type="RefSeq" id="WP_232403420.1">
    <property type="nucleotide sequence ID" value="NZ_CP102173.1"/>
</dbReference>
<evidence type="ECO:0000256" key="3">
    <source>
        <dbReference type="ARBA" id="ARBA00040298"/>
    </source>
</evidence>
<evidence type="ECO:0000313" key="6">
    <source>
        <dbReference type="Proteomes" id="UP001316184"/>
    </source>
</evidence>
<dbReference type="PRINTS" id="PR00411">
    <property type="entry name" value="PNDRDTASEI"/>
</dbReference>
<organism evidence="5 6">
    <name type="scientific">Aeromicrobium wangtongii</name>
    <dbReference type="NCBI Taxonomy" id="2969247"/>
    <lineage>
        <taxon>Bacteria</taxon>
        <taxon>Bacillati</taxon>
        <taxon>Actinomycetota</taxon>
        <taxon>Actinomycetes</taxon>
        <taxon>Propionibacteriales</taxon>
        <taxon>Nocardioidaceae</taxon>
        <taxon>Aeromicrobium</taxon>
    </lineage>
</organism>
<keyword evidence="6" id="KW-1185">Reference proteome</keyword>
<proteinExistence type="predicted"/>
<dbReference type="InterPro" id="IPR036188">
    <property type="entry name" value="FAD/NAD-bd_sf"/>
</dbReference>
<sequence length="531" mass="56350">MTARAHDAVVIGAGPNGLVAANHLADAGWSVLVLEAQDDVGGAVRSARDVHPEFVHDTFSAFYPLAHASATIRSFGLEEHGLTWRHAPAVLGHPTPDGSWAMLHRDREVTAGLFDRAHAGDGEAWLALCSQWDSIGDQMIGALLSPFPPVRHGLGALTKLRSVGGLDFVKMMLTPASDLGASRFGGVGPRLVIAGNAGHADIPLNAPGSGLMGVLMSMLGQTVGFPVPEGGAGELTQSLRRRFESLGGEVRCSAEVTRIEVADRRATAVRTRDGERFAAHRAVIADVVAPHLYGGLVAWEDLPARTASGMRSFELDPSTIKVDWALDGPVPWASPPPYDPGTFHVADSVEQMTEALGQLSARTIPAAPFLLAGQMTTTDPTRSPGGTESMWAYTHVPQESVADAGGEIRGVWDRDDCERFADRMQARIERLAPGFGSRIMERRVLGPRELEQRDSNLIGGAINGGTSQLHQELVFRPVPGLGRAETPIRGLYLGSASAHPGGGVHGGPGMNAARAALTHSRIRRGTFGLFR</sequence>
<reference evidence="5 6" key="1">
    <citation type="submission" date="2022-08" db="EMBL/GenBank/DDBJ databases">
        <title>novel species in genus Aeromicrobium.</title>
        <authorList>
            <person name="Ye L."/>
        </authorList>
    </citation>
    <scope>NUCLEOTIDE SEQUENCE [LARGE SCALE GENOMIC DNA]</scope>
    <source>
        <strain evidence="6">zg-Y1379</strain>
    </source>
</reference>
<name>A0ABY5M7J6_9ACTN</name>
<evidence type="ECO:0000313" key="5">
    <source>
        <dbReference type="EMBL" id="UUP14134.1"/>
    </source>
</evidence>
<dbReference type="PANTHER" id="PTHR10668">
    <property type="entry name" value="PHYTOENE DEHYDROGENASE"/>
    <property type="match status" value="1"/>
</dbReference>
<protein>
    <recommendedName>
        <fullName evidence="3">Pyridine nucleotide-disulfide oxidoreductase domain-containing protein 2</fullName>
    </recommendedName>
</protein>
<dbReference type="Proteomes" id="UP001316184">
    <property type="component" value="Chromosome"/>
</dbReference>
<gene>
    <name evidence="5" type="ORF">NQV15_02140</name>
</gene>
<comment type="function">
    <text evidence="1">Probable oxidoreductase that may play a role as regulator of mitochondrial function.</text>
</comment>
<evidence type="ECO:0000256" key="1">
    <source>
        <dbReference type="ARBA" id="ARBA00037217"/>
    </source>
</evidence>
<comment type="subunit">
    <text evidence="2">Interacts with COX5B; this interaction may contribute to localize PYROXD2 to the inner face of the inner mitochondrial membrane.</text>
</comment>
<feature type="domain" description="Amine oxidase" evidence="4">
    <location>
        <begin position="224"/>
        <end position="285"/>
    </location>
</feature>
<evidence type="ECO:0000256" key="2">
    <source>
        <dbReference type="ARBA" id="ARBA00038825"/>
    </source>
</evidence>
<dbReference type="InterPro" id="IPR002937">
    <property type="entry name" value="Amino_oxidase"/>
</dbReference>
<dbReference type="PANTHER" id="PTHR10668:SF105">
    <property type="entry name" value="DEHYDROGENASE-RELATED"/>
    <property type="match status" value="1"/>
</dbReference>
<accession>A0ABY5M7J6</accession>
<dbReference type="Pfam" id="PF13450">
    <property type="entry name" value="NAD_binding_8"/>
    <property type="match status" value="1"/>
</dbReference>
<dbReference type="Gene3D" id="3.50.50.60">
    <property type="entry name" value="FAD/NAD(P)-binding domain"/>
    <property type="match status" value="2"/>
</dbReference>
<dbReference type="EMBL" id="CP102173">
    <property type="protein sequence ID" value="UUP14134.1"/>
    <property type="molecule type" value="Genomic_DNA"/>
</dbReference>
<dbReference type="SUPFAM" id="SSF51905">
    <property type="entry name" value="FAD/NAD(P)-binding domain"/>
    <property type="match status" value="1"/>
</dbReference>
<evidence type="ECO:0000259" key="4">
    <source>
        <dbReference type="Pfam" id="PF01593"/>
    </source>
</evidence>